<protein>
    <submittedName>
        <fullName evidence="1">Uncharacterized protein</fullName>
    </submittedName>
</protein>
<evidence type="ECO:0000313" key="1">
    <source>
        <dbReference type="EMBL" id="RVW93278.1"/>
    </source>
</evidence>
<dbReference type="AlphaFoldDB" id="A0A438I976"/>
<name>A0A438I976_VITVI</name>
<gene>
    <name evidence="1" type="ORF">CK203_022238</name>
</gene>
<sequence>MVYLILGIVQESKIGVRIYREKGKLEVGIHFYPGQTAESSRQAVEKLARFLNYPRHLVAKITTYNLSMPNMFDNLKIMLQQIFQGLLPHA</sequence>
<evidence type="ECO:0000313" key="2">
    <source>
        <dbReference type="Proteomes" id="UP000288805"/>
    </source>
</evidence>
<comment type="caution">
    <text evidence="1">The sequence shown here is derived from an EMBL/GenBank/DDBJ whole genome shotgun (WGS) entry which is preliminary data.</text>
</comment>
<accession>A0A438I976</accession>
<dbReference type="Proteomes" id="UP000288805">
    <property type="component" value="Unassembled WGS sequence"/>
</dbReference>
<proteinExistence type="predicted"/>
<dbReference type="EMBL" id="QGNW01000130">
    <property type="protein sequence ID" value="RVW93278.1"/>
    <property type="molecule type" value="Genomic_DNA"/>
</dbReference>
<reference evidence="1 2" key="1">
    <citation type="journal article" date="2018" name="PLoS Genet.">
        <title>Population sequencing reveals clonal diversity and ancestral inbreeding in the grapevine cultivar Chardonnay.</title>
        <authorList>
            <person name="Roach M.J."/>
            <person name="Johnson D.L."/>
            <person name="Bohlmann J."/>
            <person name="van Vuuren H.J."/>
            <person name="Jones S.J."/>
            <person name="Pretorius I.S."/>
            <person name="Schmidt S.A."/>
            <person name="Borneman A.R."/>
        </authorList>
    </citation>
    <scope>NUCLEOTIDE SEQUENCE [LARGE SCALE GENOMIC DNA]</scope>
    <source>
        <strain evidence="2">cv. Chardonnay</strain>
        <tissue evidence="1">Leaf</tissue>
    </source>
</reference>
<organism evidence="1 2">
    <name type="scientific">Vitis vinifera</name>
    <name type="common">Grape</name>
    <dbReference type="NCBI Taxonomy" id="29760"/>
    <lineage>
        <taxon>Eukaryota</taxon>
        <taxon>Viridiplantae</taxon>
        <taxon>Streptophyta</taxon>
        <taxon>Embryophyta</taxon>
        <taxon>Tracheophyta</taxon>
        <taxon>Spermatophyta</taxon>
        <taxon>Magnoliopsida</taxon>
        <taxon>eudicotyledons</taxon>
        <taxon>Gunneridae</taxon>
        <taxon>Pentapetalae</taxon>
        <taxon>rosids</taxon>
        <taxon>Vitales</taxon>
        <taxon>Vitaceae</taxon>
        <taxon>Viteae</taxon>
        <taxon>Vitis</taxon>
    </lineage>
</organism>